<evidence type="ECO:0000256" key="1">
    <source>
        <dbReference type="ARBA" id="ARBA00010266"/>
    </source>
</evidence>
<feature type="region of interest" description="Disordered" evidence="3">
    <location>
        <begin position="35"/>
        <end position="216"/>
    </location>
</feature>
<evidence type="ECO:0000259" key="4">
    <source>
        <dbReference type="SMART" id="SM00047"/>
    </source>
</evidence>
<dbReference type="Gene3D" id="1.10.530.10">
    <property type="match status" value="1"/>
</dbReference>
<organism evidence="5 6">
    <name type="scientific">Enterococcus faecium</name>
    <name type="common">Streptococcus faecium</name>
    <dbReference type="NCBI Taxonomy" id="1352"/>
    <lineage>
        <taxon>Bacteria</taxon>
        <taxon>Bacillati</taxon>
        <taxon>Bacillota</taxon>
        <taxon>Bacilli</taxon>
        <taxon>Lactobacillales</taxon>
        <taxon>Enterococcaceae</taxon>
        <taxon>Enterococcus</taxon>
    </lineage>
</organism>
<dbReference type="InterPro" id="IPR002901">
    <property type="entry name" value="MGlyc_endo_b_GlcNAc-like_dom"/>
</dbReference>
<feature type="compositionally biased region" description="Polar residues" evidence="3">
    <location>
        <begin position="41"/>
        <end position="62"/>
    </location>
</feature>
<proteinExistence type="inferred from homology"/>
<keyword evidence="2" id="KW-0378">Hydrolase</keyword>
<feature type="compositionally biased region" description="Polar residues" evidence="3">
    <location>
        <begin position="100"/>
        <end position="120"/>
    </location>
</feature>
<dbReference type="Pfam" id="PF01551">
    <property type="entry name" value="Peptidase_M23"/>
    <property type="match status" value="1"/>
</dbReference>
<dbReference type="SMART" id="SM00047">
    <property type="entry name" value="LYZ2"/>
    <property type="match status" value="1"/>
</dbReference>
<protein>
    <submittedName>
        <fullName evidence="5">N-acetylmuramoyl-L-alanine amidase</fullName>
    </submittedName>
</protein>
<dbReference type="SUPFAM" id="SSF51261">
    <property type="entry name" value="Duplicated hybrid motif"/>
    <property type="match status" value="1"/>
</dbReference>
<dbReference type="InterPro" id="IPR011055">
    <property type="entry name" value="Dup_hybrid_motif"/>
</dbReference>
<accession>A0AB37VQA9</accession>
<dbReference type="CDD" id="cd12797">
    <property type="entry name" value="M23_peptidase"/>
    <property type="match status" value="1"/>
</dbReference>
<reference evidence="5 6" key="1">
    <citation type="submission" date="2017-12" db="EMBL/GenBank/DDBJ databases">
        <title>A pool of 800 enterococci isolated from chicken carcass rinse samples from New Zealand.</title>
        <authorList>
            <person name="Zhang J."/>
            <person name="Rogers L."/>
            <person name="Midwinter A."/>
            <person name="French N."/>
        </authorList>
    </citation>
    <scope>NUCLEOTIDE SEQUENCE [LARGE SCALE GENOMIC DNA]</scope>
    <source>
        <strain evidence="5 6">EN697</strain>
    </source>
</reference>
<feature type="compositionally biased region" description="Polar residues" evidence="3">
    <location>
        <begin position="130"/>
        <end position="184"/>
    </location>
</feature>
<name>A0AB37VQA9_ENTFC</name>
<feature type="domain" description="Mannosyl-glycoprotein endo-beta-N-acetylglucosamidase-like" evidence="4">
    <location>
        <begin position="214"/>
        <end position="374"/>
    </location>
</feature>
<dbReference type="InterPro" id="IPR051056">
    <property type="entry name" value="Glycosyl_Hydrolase_73"/>
</dbReference>
<feature type="compositionally biased region" description="Low complexity" evidence="3">
    <location>
        <begin position="84"/>
        <end position="96"/>
    </location>
</feature>
<dbReference type="AlphaFoldDB" id="A0AB37VQA9"/>
<dbReference type="Gene3D" id="2.70.70.10">
    <property type="entry name" value="Glucose Permease (Domain IIA)"/>
    <property type="match status" value="1"/>
</dbReference>
<evidence type="ECO:0000313" key="6">
    <source>
        <dbReference type="Proteomes" id="UP000289562"/>
    </source>
</evidence>
<feature type="compositionally biased region" description="Basic and acidic residues" evidence="3">
    <location>
        <begin position="207"/>
        <end position="216"/>
    </location>
</feature>
<dbReference type="Gene3D" id="4.10.80.30">
    <property type="entry name" value="DNA polymerase, domain 6"/>
    <property type="match status" value="1"/>
</dbReference>
<evidence type="ECO:0000256" key="2">
    <source>
        <dbReference type="ARBA" id="ARBA00022801"/>
    </source>
</evidence>
<dbReference type="GO" id="GO:0004040">
    <property type="term" value="F:amidase activity"/>
    <property type="evidence" value="ECO:0007669"/>
    <property type="project" value="InterPro"/>
</dbReference>
<dbReference type="Proteomes" id="UP000289562">
    <property type="component" value="Unassembled WGS sequence"/>
</dbReference>
<dbReference type="PANTHER" id="PTHR33308">
    <property type="entry name" value="PEPTIDOGLYCAN HYDROLASE FLGJ"/>
    <property type="match status" value="1"/>
</dbReference>
<evidence type="ECO:0000313" key="5">
    <source>
        <dbReference type="EMBL" id="RXU83682.1"/>
    </source>
</evidence>
<evidence type="ECO:0000256" key="3">
    <source>
        <dbReference type="SAM" id="MobiDB-lite"/>
    </source>
</evidence>
<comment type="similarity">
    <text evidence="1">Belongs to the glycosyl hydrolase 73 family.</text>
</comment>
<dbReference type="Pfam" id="PF01832">
    <property type="entry name" value="Glucosaminidase"/>
    <property type="match status" value="1"/>
</dbReference>
<dbReference type="EMBL" id="PJVH01000071">
    <property type="protein sequence ID" value="RXU83682.1"/>
    <property type="molecule type" value="Genomic_DNA"/>
</dbReference>
<dbReference type="InterPro" id="IPR016047">
    <property type="entry name" value="M23ase_b-sheet_dom"/>
</dbReference>
<sequence>MDRRELEVLKKRKFSILTSTVVLSQLLVTTPLQVLADEEQPTVSTEQSTTVNKDHSTTASTDITKEETTTDSSIEQPEQKPSESIDQTTDSSQTTESKPETTTPGTTDSSQSENNTQDTTKPSETKPVEQPTTKPSESVNQEVTQPTTPAEVTPSQSVATQPSTTEQNTQPKAETKAQVQPTVQEESKAYHQAPTAPIQELVPSSKQDNEGNIHFEKDESVESFIRKIGESARKIGQENDLYASVMIAQAILESASGQSQLAQAPNYNLFGIKGTHNGKGVSFATQEDLGDGTLYTTQATFRQYENYEDSLNDYAQLLKEGLTGNSHFYDGVWKTNAKTYQEATKFLTGRYATDTSYDKKLNGLIETYDLTKYDKEVAGPQLSKEGYIVPVKNYTISSPFGTRGGEFHRGIDLAAPQGEPIYASKAGTVIKAEFHPSWGNYVAIEHEDGTTALYAHQQEYQVKVGDKVKQGQIIGYVGSTGNSTGSHLHFELCLDHSLNQSQLVDPETALF</sequence>
<gene>
    <name evidence="5" type="ORF">CYQ77_12915</name>
</gene>
<dbReference type="PANTHER" id="PTHR33308:SF9">
    <property type="entry name" value="PEPTIDOGLYCAN HYDROLASE FLGJ"/>
    <property type="match status" value="1"/>
</dbReference>
<comment type="caution">
    <text evidence="5">The sequence shown here is derived from an EMBL/GenBank/DDBJ whole genome shotgun (WGS) entry which is preliminary data.</text>
</comment>